<dbReference type="AlphaFoldDB" id="A0A495W366"/>
<evidence type="ECO:0000313" key="1">
    <source>
        <dbReference type="EMBL" id="RKT55205.1"/>
    </source>
</evidence>
<dbReference type="InterPro" id="IPR012964">
    <property type="entry name" value="DUF1702"/>
</dbReference>
<dbReference type="EMBL" id="RBXO01000001">
    <property type="protein sequence ID" value="RKT55205.1"/>
    <property type="molecule type" value="Genomic_DNA"/>
</dbReference>
<dbReference type="RefSeq" id="WP_121006950.1">
    <property type="nucleotide sequence ID" value="NZ_RBXO01000001.1"/>
</dbReference>
<sequence length="330" mass="35744">MSSTWRAIGSRILTPGVSNAKLSVRGFHDKGPAARELLETAGRSFLRGYAIAAEARTPDEPEPRLELVPRRFRGFAYEGAAMAFAVRDALPFGRGGRTARFLAGSAARHSYLVHVGIGWAMARAPRFRWSRLLLADPLLRWLALDGYGFHQAYFHTHRYLRGQHRDQRLHWPPDGPSRYAERAVDQGVGRAAWFVGGADPEVVADLLDSFPEHRRADLYSGAGLAATYAGGADAAELRLLRSRAGAWRPALAQGSAFGATARVAAGLADEHTALATGVLCGRTPEEAAALCDRTRPPATAEVPEHPGVPSYEVWRERIAAAFVTDSGVTA</sequence>
<evidence type="ECO:0000313" key="2">
    <source>
        <dbReference type="Proteomes" id="UP000282084"/>
    </source>
</evidence>
<accession>A0A495W366</accession>
<organism evidence="1 2">
    <name type="scientific">Saccharothrix australiensis</name>
    <dbReference type="NCBI Taxonomy" id="2072"/>
    <lineage>
        <taxon>Bacteria</taxon>
        <taxon>Bacillati</taxon>
        <taxon>Actinomycetota</taxon>
        <taxon>Actinomycetes</taxon>
        <taxon>Pseudonocardiales</taxon>
        <taxon>Pseudonocardiaceae</taxon>
        <taxon>Saccharothrix</taxon>
    </lineage>
</organism>
<keyword evidence="2" id="KW-1185">Reference proteome</keyword>
<proteinExistence type="predicted"/>
<reference evidence="1 2" key="1">
    <citation type="submission" date="2018-10" db="EMBL/GenBank/DDBJ databases">
        <title>Sequencing the genomes of 1000 actinobacteria strains.</title>
        <authorList>
            <person name="Klenk H.-P."/>
        </authorList>
    </citation>
    <scope>NUCLEOTIDE SEQUENCE [LARGE SCALE GENOMIC DNA]</scope>
    <source>
        <strain evidence="1 2">DSM 43800</strain>
    </source>
</reference>
<protein>
    <submittedName>
        <fullName evidence="1">Uncharacterized protein DUF1702</fullName>
    </submittedName>
</protein>
<comment type="caution">
    <text evidence="1">The sequence shown here is derived from an EMBL/GenBank/DDBJ whole genome shotgun (WGS) entry which is preliminary data.</text>
</comment>
<gene>
    <name evidence="1" type="ORF">C8E97_3863</name>
</gene>
<dbReference type="OrthoDB" id="2530105at2"/>
<dbReference type="Proteomes" id="UP000282084">
    <property type="component" value="Unassembled WGS sequence"/>
</dbReference>
<name>A0A495W366_9PSEU</name>
<dbReference type="Pfam" id="PF08012">
    <property type="entry name" value="DUF1702"/>
    <property type="match status" value="1"/>
</dbReference>